<dbReference type="Gene3D" id="3.40.50.300">
    <property type="entry name" value="P-loop containing nucleotide triphosphate hydrolases"/>
    <property type="match status" value="1"/>
</dbReference>
<evidence type="ECO:0000256" key="2">
    <source>
        <dbReference type="ARBA" id="ARBA00022741"/>
    </source>
</evidence>
<sequence length="520" mass="56205">MLDDADRDLMRAFARYIEKANELAASEQQAVLTPVGERIREHLGVDPQSVPVVTEEFPDHRLVDADIALEELAGTAADALVGIAGDDSRFHSSVSELVANPHTRWTTGPVSYAPRATSADDTRRVVSFGLRFLTFDGAPVAVVQRSAKPEYGRAQATLEILAADQDAGSAFLLRLRALMIERSVLRGQVLSFVQSEYGSDAGATFLRRPEVGADDVVLSDGVLDEVVDHVVGIGEQRDALLAAGQHLKRGVLLYGPPGTGKTLTIRHLLARTPGVTAILLTGSSIRAIGSAAEIARTFQPSIVVLEDIDLVAMERHSSPQPLLFEVLDALDGLDGDADVAFVMTTNRVSVLERALADRPGRVDLAVEIPLPQLPERVRLFRRYAAALPFSDAALSEAAERAEGTTGSFAKELMRRSVLAAALRDAEPSDVDLRAALDSLLTERSALTRKLLGTRTGGEHDEDDEHDEDPDEVTYSGSYVAVAPLAHTTFAPGPMQSRLDVTLRSPEDDDDIDDEDRSRER</sequence>
<dbReference type="InterPro" id="IPR003593">
    <property type="entry name" value="AAA+_ATPase"/>
</dbReference>
<evidence type="ECO:0000259" key="5">
    <source>
        <dbReference type="SMART" id="SM00382"/>
    </source>
</evidence>
<dbReference type="GO" id="GO:0005524">
    <property type="term" value="F:ATP binding"/>
    <property type="evidence" value="ECO:0007669"/>
    <property type="project" value="UniProtKB-KW"/>
</dbReference>
<dbReference type="RefSeq" id="WP_133518486.1">
    <property type="nucleotide sequence ID" value="NZ_SNVW01000001.1"/>
</dbReference>
<name>A0A4V3BLF8_9MICO</name>
<evidence type="ECO:0000256" key="1">
    <source>
        <dbReference type="ARBA" id="ARBA00006914"/>
    </source>
</evidence>
<dbReference type="InterPro" id="IPR003959">
    <property type="entry name" value="ATPase_AAA_core"/>
</dbReference>
<dbReference type="CDD" id="cd19481">
    <property type="entry name" value="RecA-like_protease"/>
    <property type="match status" value="1"/>
</dbReference>
<evidence type="ECO:0000313" key="7">
    <source>
        <dbReference type="Proteomes" id="UP000295764"/>
    </source>
</evidence>
<comment type="caution">
    <text evidence="6">The sequence shown here is derived from an EMBL/GenBank/DDBJ whole genome shotgun (WGS) entry which is preliminary data.</text>
</comment>
<dbReference type="Proteomes" id="UP000295764">
    <property type="component" value="Unassembled WGS sequence"/>
</dbReference>
<dbReference type="PANTHER" id="PTHR23073">
    <property type="entry name" value="26S PROTEASOME REGULATORY SUBUNIT"/>
    <property type="match status" value="1"/>
</dbReference>
<protein>
    <submittedName>
        <fullName evidence="6">ATPase family protein associated with various cellular activities (AAA)</fullName>
    </submittedName>
</protein>
<dbReference type="InterPro" id="IPR050221">
    <property type="entry name" value="26S_Proteasome_ATPase"/>
</dbReference>
<evidence type="ECO:0000256" key="4">
    <source>
        <dbReference type="SAM" id="MobiDB-lite"/>
    </source>
</evidence>
<accession>A0A4V3BLF8</accession>
<dbReference type="GO" id="GO:0016887">
    <property type="term" value="F:ATP hydrolysis activity"/>
    <property type="evidence" value="ECO:0007669"/>
    <property type="project" value="InterPro"/>
</dbReference>
<comment type="similarity">
    <text evidence="1">Belongs to the AAA ATPase family.</text>
</comment>
<reference evidence="6 7" key="1">
    <citation type="submission" date="2019-03" db="EMBL/GenBank/DDBJ databases">
        <title>Genomic analyses of the natural microbiome of Caenorhabditis elegans.</title>
        <authorList>
            <person name="Samuel B."/>
        </authorList>
    </citation>
    <scope>NUCLEOTIDE SEQUENCE [LARGE SCALE GENOMIC DNA]</scope>
    <source>
        <strain evidence="6 7">JUb65</strain>
    </source>
</reference>
<evidence type="ECO:0000313" key="6">
    <source>
        <dbReference type="EMBL" id="TDN46642.1"/>
    </source>
</evidence>
<organism evidence="6 7">
    <name type="scientific">Curtobacterium flaccumfaciens</name>
    <dbReference type="NCBI Taxonomy" id="2035"/>
    <lineage>
        <taxon>Bacteria</taxon>
        <taxon>Bacillati</taxon>
        <taxon>Actinomycetota</taxon>
        <taxon>Actinomycetes</taxon>
        <taxon>Micrococcales</taxon>
        <taxon>Microbacteriaceae</taxon>
        <taxon>Curtobacterium</taxon>
    </lineage>
</organism>
<dbReference type="Gene3D" id="1.10.8.60">
    <property type="match status" value="1"/>
</dbReference>
<proteinExistence type="inferred from homology"/>
<dbReference type="SMART" id="SM00382">
    <property type="entry name" value="AAA"/>
    <property type="match status" value="1"/>
</dbReference>
<dbReference type="Pfam" id="PF00004">
    <property type="entry name" value="AAA"/>
    <property type="match status" value="1"/>
</dbReference>
<feature type="region of interest" description="Disordered" evidence="4">
    <location>
        <begin position="486"/>
        <end position="520"/>
    </location>
</feature>
<dbReference type="SUPFAM" id="SSF52540">
    <property type="entry name" value="P-loop containing nucleoside triphosphate hydrolases"/>
    <property type="match status" value="1"/>
</dbReference>
<feature type="domain" description="AAA+ ATPase" evidence="5">
    <location>
        <begin position="247"/>
        <end position="372"/>
    </location>
</feature>
<evidence type="ECO:0000256" key="3">
    <source>
        <dbReference type="ARBA" id="ARBA00022840"/>
    </source>
</evidence>
<feature type="region of interest" description="Disordered" evidence="4">
    <location>
        <begin position="451"/>
        <end position="474"/>
    </location>
</feature>
<dbReference type="InterPro" id="IPR027417">
    <property type="entry name" value="P-loop_NTPase"/>
</dbReference>
<gene>
    <name evidence="6" type="ORF">EDF64_101509</name>
</gene>
<dbReference type="EMBL" id="SNVW01000001">
    <property type="protein sequence ID" value="TDN46642.1"/>
    <property type="molecule type" value="Genomic_DNA"/>
</dbReference>
<keyword evidence="2" id="KW-0547">Nucleotide-binding</keyword>
<keyword evidence="3" id="KW-0067">ATP-binding</keyword>
<dbReference type="OrthoDB" id="9809379at2"/>
<feature type="compositionally biased region" description="Acidic residues" evidence="4">
    <location>
        <begin position="459"/>
        <end position="471"/>
    </location>
</feature>
<dbReference type="AlphaFoldDB" id="A0A4V3BLF8"/>